<name>A0A0F9M7J6_9ZZZZ</name>
<sequence>EKENLQGRVEYLEGFLCKMFECLQKGESLSPNSQYHREVGIIIGKIDPKSTEWGKEVR</sequence>
<evidence type="ECO:0000313" key="1">
    <source>
        <dbReference type="EMBL" id="KKN03370.1"/>
    </source>
</evidence>
<reference evidence="1" key="1">
    <citation type="journal article" date="2015" name="Nature">
        <title>Complex archaea that bridge the gap between prokaryotes and eukaryotes.</title>
        <authorList>
            <person name="Spang A."/>
            <person name="Saw J.H."/>
            <person name="Jorgensen S.L."/>
            <person name="Zaremba-Niedzwiedzka K."/>
            <person name="Martijn J."/>
            <person name="Lind A.E."/>
            <person name="van Eijk R."/>
            <person name="Schleper C."/>
            <person name="Guy L."/>
            <person name="Ettema T.J."/>
        </authorList>
    </citation>
    <scope>NUCLEOTIDE SEQUENCE</scope>
</reference>
<accession>A0A0F9M7J6</accession>
<comment type="caution">
    <text evidence="1">The sequence shown here is derived from an EMBL/GenBank/DDBJ whole genome shotgun (WGS) entry which is preliminary data.</text>
</comment>
<feature type="non-terminal residue" evidence="1">
    <location>
        <position position="1"/>
    </location>
</feature>
<protein>
    <submittedName>
        <fullName evidence="1">Uncharacterized protein</fullName>
    </submittedName>
</protein>
<gene>
    <name evidence="1" type="ORF">LCGC14_1108180</name>
</gene>
<organism evidence="1">
    <name type="scientific">marine sediment metagenome</name>
    <dbReference type="NCBI Taxonomy" id="412755"/>
    <lineage>
        <taxon>unclassified sequences</taxon>
        <taxon>metagenomes</taxon>
        <taxon>ecological metagenomes</taxon>
    </lineage>
</organism>
<dbReference type="AlphaFoldDB" id="A0A0F9M7J6"/>
<proteinExistence type="predicted"/>
<dbReference type="EMBL" id="LAZR01005039">
    <property type="protein sequence ID" value="KKN03370.1"/>
    <property type="molecule type" value="Genomic_DNA"/>
</dbReference>